<proteinExistence type="predicted"/>
<dbReference type="STRING" id="1157490.EL26_06825"/>
<dbReference type="Proteomes" id="UP000027931">
    <property type="component" value="Unassembled WGS sequence"/>
</dbReference>
<comment type="caution">
    <text evidence="1">The sequence shown here is derived from an EMBL/GenBank/DDBJ whole genome shotgun (WGS) entry which is preliminary data.</text>
</comment>
<keyword evidence="2" id="KW-1185">Reference proteome</keyword>
<gene>
    <name evidence="1" type="ORF">EL26_06825</name>
</gene>
<accession>A0A074LTJ2</accession>
<organism evidence="1 2">
    <name type="scientific">Tumebacillus flagellatus</name>
    <dbReference type="NCBI Taxonomy" id="1157490"/>
    <lineage>
        <taxon>Bacteria</taxon>
        <taxon>Bacillati</taxon>
        <taxon>Bacillota</taxon>
        <taxon>Bacilli</taxon>
        <taxon>Bacillales</taxon>
        <taxon>Alicyclobacillaceae</taxon>
        <taxon>Tumebacillus</taxon>
    </lineage>
</organism>
<dbReference type="eggNOG" id="ENOG5033PZS">
    <property type="taxonomic scope" value="Bacteria"/>
</dbReference>
<evidence type="ECO:0000313" key="2">
    <source>
        <dbReference type="Proteomes" id="UP000027931"/>
    </source>
</evidence>
<dbReference type="RefSeq" id="WP_052036070.1">
    <property type="nucleotide sequence ID" value="NZ_JMIR01000007.1"/>
</dbReference>
<evidence type="ECO:0000313" key="1">
    <source>
        <dbReference type="EMBL" id="KEO83895.1"/>
    </source>
</evidence>
<dbReference type="EMBL" id="JMIR01000007">
    <property type="protein sequence ID" value="KEO83895.1"/>
    <property type="molecule type" value="Genomic_DNA"/>
</dbReference>
<dbReference type="OrthoDB" id="2379186at2"/>
<dbReference type="AlphaFoldDB" id="A0A074LTJ2"/>
<name>A0A074LTJ2_9BACL</name>
<protein>
    <submittedName>
        <fullName evidence="1">Uncharacterized protein</fullName>
    </submittedName>
</protein>
<sequence length="476" mass="54983">MHHANLLEQYHRIRALTPDVDTWLESPIGSDLWVDGLNVFLTVEPEDFEAALQAFPADTPLNLETLHNFCLQEAKTGEFELYRALAVGMTWLSLQPETNGQFFNRPVQVTNHSTALLLSPSYRAIWAHAYNRGYELVIDVDTKRQTIFRPEHGRIYQKSTWHQSGQSTVRYPYMHYFHEMSHLCLFGDLYARVLGGEAEDASAYVHMEAVITALEENVIAEIRQVGYELNVIEDSLGAFDQYPEAGEFRMKIHRGEVEGLTPHEIIVYLRRSFQLGEGDSKLPENAVKDRILRNHQLPEEQLRLLDTHYCKLVNNLQLHAFWALKASERNRIPGYREVVDLLPRSLQCLHTFEACLHPETPLSRLLSFDTLQPPNPAVRAQSKLANAWKELLYRIAEIRGYLEQQGEQTASTVQDQLLQLAQRVVDHSQLDLDSRDQETRLNELRDELHRCIASIENRPELQEMISHPFGYLLEPR</sequence>
<reference evidence="1 2" key="1">
    <citation type="journal article" date="2013" name="Int. J. Syst. Evol. Microbiol.">
        <title>Tumebacillus flagellatus sp. nov., an alpha-amylase/pullulanase-producing bacterium isolated from cassava wastewater.</title>
        <authorList>
            <person name="Wang Q."/>
            <person name="Xie N."/>
            <person name="Qin Y."/>
            <person name="Shen N."/>
            <person name="Zhu J."/>
            <person name="Mi H."/>
            <person name="Huang R."/>
        </authorList>
    </citation>
    <scope>NUCLEOTIDE SEQUENCE [LARGE SCALE GENOMIC DNA]</scope>
    <source>
        <strain evidence="1 2">GST4</strain>
    </source>
</reference>